<dbReference type="AlphaFoldDB" id="S3MU49"/>
<dbReference type="GO" id="GO:0016790">
    <property type="term" value="F:thiolester hydrolase activity"/>
    <property type="evidence" value="ECO:0007669"/>
    <property type="project" value="UniProtKB-ARBA"/>
</dbReference>
<accession>S3MU49</accession>
<dbReference type="Proteomes" id="UP000014568">
    <property type="component" value="Unassembled WGS sequence"/>
</dbReference>
<dbReference type="InterPro" id="IPR006683">
    <property type="entry name" value="Thioestr_dom"/>
</dbReference>
<feature type="domain" description="Thioesterase" evidence="1">
    <location>
        <begin position="43"/>
        <end position="115"/>
    </location>
</feature>
<dbReference type="Gene3D" id="3.10.129.10">
    <property type="entry name" value="Hotdog Thioesterase"/>
    <property type="match status" value="1"/>
</dbReference>
<sequence>MFDLKQLPPIHYFLHGHELNWDTKTRVLKVNYVATQAMCNPRGHIEGGMLCAMLDDTMGILAALNQAERPATTVNLHMDFYRPCQIGVVHCIASFRKEGRKILNLHSEAWQDEKMIASVDAAFLLL</sequence>
<dbReference type="EMBL" id="ATGI01000034">
    <property type="protein sequence ID" value="EPF71077.1"/>
    <property type="molecule type" value="Genomic_DNA"/>
</dbReference>
<evidence type="ECO:0000313" key="2">
    <source>
        <dbReference type="EMBL" id="EPF71077.1"/>
    </source>
</evidence>
<keyword evidence="3" id="KW-1185">Reference proteome</keyword>
<gene>
    <name evidence="2" type="ORF">F945_02840</name>
</gene>
<dbReference type="Pfam" id="PF03061">
    <property type="entry name" value="4HBT"/>
    <property type="match status" value="1"/>
</dbReference>
<dbReference type="STRING" id="632955.GCA_000829675_00279"/>
<name>S3MU49_9GAMM</name>
<dbReference type="eggNOG" id="COG2050">
    <property type="taxonomic scope" value="Bacteria"/>
</dbReference>
<dbReference type="RefSeq" id="WP_016657225.1">
    <property type="nucleotide sequence ID" value="NZ_KE340354.1"/>
</dbReference>
<evidence type="ECO:0000259" key="1">
    <source>
        <dbReference type="Pfam" id="PF03061"/>
    </source>
</evidence>
<protein>
    <recommendedName>
        <fullName evidence="1">Thioesterase domain-containing protein</fullName>
    </recommendedName>
</protein>
<dbReference type="CDD" id="cd03443">
    <property type="entry name" value="PaaI_thioesterase"/>
    <property type="match status" value="1"/>
</dbReference>
<organism evidence="2 3">
    <name type="scientific">Acinetobacter rudis CIP 110305</name>
    <dbReference type="NCBI Taxonomy" id="421052"/>
    <lineage>
        <taxon>Bacteria</taxon>
        <taxon>Pseudomonadati</taxon>
        <taxon>Pseudomonadota</taxon>
        <taxon>Gammaproteobacteria</taxon>
        <taxon>Moraxellales</taxon>
        <taxon>Moraxellaceae</taxon>
        <taxon>Acinetobacter</taxon>
    </lineage>
</organism>
<dbReference type="PATRIC" id="fig|421052.3.peg.2777"/>
<dbReference type="OrthoDB" id="9813282at2"/>
<comment type="caution">
    <text evidence="2">The sequence shown here is derived from an EMBL/GenBank/DDBJ whole genome shotgun (WGS) entry which is preliminary data.</text>
</comment>
<evidence type="ECO:0000313" key="3">
    <source>
        <dbReference type="Proteomes" id="UP000014568"/>
    </source>
</evidence>
<dbReference type="InterPro" id="IPR029069">
    <property type="entry name" value="HotDog_dom_sf"/>
</dbReference>
<dbReference type="SUPFAM" id="SSF54637">
    <property type="entry name" value="Thioesterase/thiol ester dehydrase-isomerase"/>
    <property type="match status" value="1"/>
</dbReference>
<reference evidence="2 3" key="1">
    <citation type="submission" date="2013-06" db="EMBL/GenBank/DDBJ databases">
        <title>The Genome Sequence of Acinetobacter rudis CIP 110305.</title>
        <authorList>
            <consortium name="The Broad Institute Genome Sequencing Platform"/>
            <consortium name="The Broad Institute Genome Sequencing Center for Infectious Disease"/>
            <person name="Cerqueira G."/>
            <person name="Feldgarden M."/>
            <person name="Courvalin P."/>
            <person name="Perichon B."/>
            <person name="Grillot-Courvalin C."/>
            <person name="Clermont D."/>
            <person name="Rocha E."/>
            <person name="Yoon E.-J."/>
            <person name="Nemec A."/>
            <person name="Young S.K."/>
            <person name="Zeng Q."/>
            <person name="Gargeya S."/>
            <person name="Fitzgerald M."/>
            <person name="Abouelleil A."/>
            <person name="Alvarado L."/>
            <person name="Berlin A.M."/>
            <person name="Chapman S.B."/>
            <person name="Dewar J."/>
            <person name="Goldberg J."/>
            <person name="Griggs A."/>
            <person name="Gujja S."/>
            <person name="Hansen M."/>
            <person name="Howarth C."/>
            <person name="Imamovic A."/>
            <person name="Larimer J."/>
            <person name="McCowan C."/>
            <person name="Murphy C."/>
            <person name="Pearson M."/>
            <person name="Priest M."/>
            <person name="Roberts A."/>
            <person name="Saif S."/>
            <person name="Shea T."/>
            <person name="Sykes S."/>
            <person name="Wortman J."/>
            <person name="Nusbaum C."/>
            <person name="Birren B."/>
        </authorList>
    </citation>
    <scope>NUCLEOTIDE SEQUENCE [LARGE SCALE GENOMIC DNA]</scope>
    <source>
        <strain evidence="2 3">CIP 110305</strain>
    </source>
</reference>
<proteinExistence type="predicted"/>
<dbReference type="HOGENOM" id="CLU_089876_3_1_6"/>